<evidence type="ECO:0000313" key="4">
    <source>
        <dbReference type="EMBL" id="QJH98686.1"/>
    </source>
</evidence>
<evidence type="ECO:0000313" key="1">
    <source>
        <dbReference type="EMBL" id="QJA46793.1"/>
    </source>
</evidence>
<dbReference type="EMBL" id="MT141376">
    <property type="protein sequence ID" value="QJA59594.1"/>
    <property type="molecule type" value="Genomic_DNA"/>
</dbReference>
<protein>
    <submittedName>
        <fullName evidence="1">Uncharacterized protein</fullName>
    </submittedName>
</protein>
<dbReference type="EMBL" id="MT144021">
    <property type="protein sequence ID" value="QJA46793.1"/>
    <property type="molecule type" value="Genomic_DNA"/>
</dbReference>
<dbReference type="EMBL" id="MT142316">
    <property type="protein sequence ID" value="QJA78023.1"/>
    <property type="molecule type" value="Genomic_DNA"/>
</dbReference>
<organism evidence="1">
    <name type="scientific">viral metagenome</name>
    <dbReference type="NCBI Taxonomy" id="1070528"/>
    <lineage>
        <taxon>unclassified sequences</taxon>
        <taxon>metagenomes</taxon>
        <taxon>organismal metagenomes</taxon>
    </lineage>
</organism>
<evidence type="ECO:0000313" key="2">
    <source>
        <dbReference type="EMBL" id="QJA59594.1"/>
    </source>
</evidence>
<sequence length="137" mass="15482">MTEPECAKRLARLHRKLRAADDHRLRAVEALLDLPVGCDFNATAYPDGFQYHVWRDDPDTSTYPHGRTAVIERACDELNIFPKHTSPPTNIETITEALTRLREGKAVVIQRDHDKLTIFPKDAIPPIPEGSENAKTD</sequence>
<gene>
    <name evidence="3" type="ORF">MM415A01153_0002</name>
    <name evidence="2" type="ORF">MM415B01264_0014</name>
    <name evidence="1" type="ORF">TM448A00526_0023</name>
    <name evidence="4" type="ORF">TM448B01370_0002</name>
</gene>
<name>A0A6H1ZFV5_9ZZZZ</name>
<dbReference type="EMBL" id="MT144748">
    <property type="protein sequence ID" value="QJH98686.1"/>
    <property type="molecule type" value="Genomic_DNA"/>
</dbReference>
<dbReference type="AlphaFoldDB" id="A0A6H1ZFV5"/>
<proteinExistence type="predicted"/>
<reference evidence="1" key="1">
    <citation type="submission" date="2020-03" db="EMBL/GenBank/DDBJ databases">
        <title>The deep terrestrial virosphere.</title>
        <authorList>
            <person name="Holmfeldt K."/>
            <person name="Nilsson E."/>
            <person name="Simone D."/>
            <person name="Lopez-Fernandez M."/>
            <person name="Wu X."/>
            <person name="de Brujin I."/>
            <person name="Lundin D."/>
            <person name="Andersson A."/>
            <person name="Bertilsson S."/>
            <person name="Dopson M."/>
        </authorList>
    </citation>
    <scope>NUCLEOTIDE SEQUENCE</scope>
    <source>
        <strain evidence="3">MM415A01153</strain>
        <strain evidence="2">MM415B01264</strain>
        <strain evidence="1">TM448A00526</strain>
        <strain evidence="4">TM448B01370</strain>
    </source>
</reference>
<accession>A0A6H1ZFV5</accession>
<evidence type="ECO:0000313" key="3">
    <source>
        <dbReference type="EMBL" id="QJA78023.1"/>
    </source>
</evidence>